<comment type="caution">
    <text evidence="5">The sequence shown here is derived from an EMBL/GenBank/DDBJ whole genome shotgun (WGS) entry which is preliminary data.</text>
</comment>
<dbReference type="InterPro" id="IPR002123">
    <property type="entry name" value="Plipid/glycerol_acylTrfase"/>
</dbReference>
<reference evidence="6" key="1">
    <citation type="submission" date="2017-05" db="EMBL/GenBank/DDBJ databases">
        <authorList>
            <person name="Sharma S."/>
            <person name="Sidhu C."/>
            <person name="Pinnaka A.K."/>
        </authorList>
    </citation>
    <scope>NUCLEOTIDE SEQUENCE [LARGE SCALE GENOMIC DNA]</scope>
    <source>
        <strain evidence="6">AK93</strain>
    </source>
</reference>
<dbReference type="SUPFAM" id="SSF69593">
    <property type="entry name" value="Glycerol-3-phosphate (1)-acyltransferase"/>
    <property type="match status" value="1"/>
</dbReference>
<dbReference type="Proteomes" id="UP000256763">
    <property type="component" value="Unassembled WGS sequence"/>
</dbReference>
<dbReference type="Pfam" id="PF01553">
    <property type="entry name" value="Acyltransferase"/>
    <property type="match status" value="1"/>
</dbReference>
<evidence type="ECO:0000259" key="4">
    <source>
        <dbReference type="SMART" id="SM00563"/>
    </source>
</evidence>
<dbReference type="OrthoDB" id="9796839at2"/>
<dbReference type="PANTHER" id="PTHR10434">
    <property type="entry name" value="1-ACYL-SN-GLYCEROL-3-PHOSPHATE ACYLTRANSFERASE"/>
    <property type="match status" value="1"/>
</dbReference>
<evidence type="ECO:0000256" key="2">
    <source>
        <dbReference type="ARBA" id="ARBA00022679"/>
    </source>
</evidence>
<dbReference type="GO" id="GO:0003841">
    <property type="term" value="F:1-acylglycerol-3-phosphate O-acyltransferase activity"/>
    <property type="evidence" value="ECO:0007669"/>
    <property type="project" value="TreeGrafter"/>
</dbReference>
<dbReference type="GO" id="GO:0006654">
    <property type="term" value="P:phosphatidic acid biosynthetic process"/>
    <property type="evidence" value="ECO:0007669"/>
    <property type="project" value="TreeGrafter"/>
</dbReference>
<evidence type="ECO:0000256" key="1">
    <source>
        <dbReference type="ARBA" id="ARBA00005189"/>
    </source>
</evidence>
<evidence type="ECO:0000313" key="6">
    <source>
        <dbReference type="Proteomes" id="UP000256763"/>
    </source>
</evidence>
<keyword evidence="3" id="KW-0012">Acyltransferase</keyword>
<dbReference type="EMBL" id="NFZW01000023">
    <property type="protein sequence ID" value="RFA33118.1"/>
    <property type="molecule type" value="Genomic_DNA"/>
</dbReference>
<protein>
    <recommendedName>
        <fullName evidence="4">Phospholipid/glycerol acyltransferase domain-containing protein</fullName>
    </recommendedName>
</protein>
<dbReference type="SMART" id="SM00563">
    <property type="entry name" value="PlsC"/>
    <property type="match status" value="1"/>
</dbReference>
<evidence type="ECO:0000256" key="3">
    <source>
        <dbReference type="ARBA" id="ARBA00023315"/>
    </source>
</evidence>
<keyword evidence="2" id="KW-0808">Transferase</keyword>
<organism evidence="5 6">
    <name type="scientific">Alkalilimnicola ehrlichii</name>
    <dbReference type="NCBI Taxonomy" id="351052"/>
    <lineage>
        <taxon>Bacteria</taxon>
        <taxon>Pseudomonadati</taxon>
        <taxon>Pseudomonadota</taxon>
        <taxon>Gammaproteobacteria</taxon>
        <taxon>Chromatiales</taxon>
        <taxon>Ectothiorhodospiraceae</taxon>
        <taxon>Alkalilimnicola</taxon>
    </lineage>
</organism>
<dbReference type="AlphaFoldDB" id="A0A3E0WK11"/>
<evidence type="ECO:0000313" key="5">
    <source>
        <dbReference type="EMBL" id="RFA33118.1"/>
    </source>
</evidence>
<gene>
    <name evidence="5" type="ORF">CAL65_18310</name>
</gene>
<comment type="pathway">
    <text evidence="1">Lipid metabolism.</text>
</comment>
<keyword evidence="6" id="KW-1185">Reference proteome</keyword>
<sequence>MHTTTREKLSQRFARRVLALFGWQVETGQPALKKYILVVYPHTSNWDFPWGYLGKMALNLQLNWMGKDSLFRWPLGSLFRRLGGIPVNRGERHNFITQFAERFRQRQQLILAITPEGTRGHTECWKSGFYYMAKEAEVPVALAYIDYRRKRMGIGEPFMVSGDPQHDLTKIRHFYADKSGRYPNKAGTIEFKLR</sequence>
<feature type="domain" description="Phospholipid/glycerol acyltransferase" evidence="4">
    <location>
        <begin position="36"/>
        <end position="148"/>
    </location>
</feature>
<name>A0A3E0WK11_9GAMM</name>
<dbReference type="RefSeq" id="WP_116303564.1">
    <property type="nucleotide sequence ID" value="NZ_NFZV01000024.1"/>
</dbReference>
<dbReference type="PANTHER" id="PTHR10434:SF9">
    <property type="entry name" value="PHOSPHOLIPID_GLYCEROL ACYLTRANSFERASE DOMAIN-CONTAINING PROTEIN"/>
    <property type="match status" value="1"/>
</dbReference>
<accession>A0A3E0WK11</accession>
<proteinExistence type="predicted"/>